<accession>A0A1Y1NDV6</accession>
<proteinExistence type="predicted"/>
<sequence length="117" mass="13111">MYDLNPKPNVTTGYPMQCAANGLHRSKCPGMCLTSRSRTAASKYINNIHSSIVGVQIPLSVCHTYCTHTYVLAAKNSQCTGIKKKHSMSDVKAMHTKNTEKAKPWYLNESYTERKSR</sequence>
<name>A0A1Y1NDV6_PHOPY</name>
<dbReference type="EMBL" id="GEZM01005795">
    <property type="protein sequence ID" value="JAV95909.1"/>
    <property type="molecule type" value="Transcribed_RNA"/>
</dbReference>
<organism evidence="1">
    <name type="scientific">Photinus pyralis</name>
    <name type="common">Common eastern firefly</name>
    <name type="synonym">Lampyris pyralis</name>
    <dbReference type="NCBI Taxonomy" id="7054"/>
    <lineage>
        <taxon>Eukaryota</taxon>
        <taxon>Metazoa</taxon>
        <taxon>Ecdysozoa</taxon>
        <taxon>Arthropoda</taxon>
        <taxon>Hexapoda</taxon>
        <taxon>Insecta</taxon>
        <taxon>Pterygota</taxon>
        <taxon>Neoptera</taxon>
        <taxon>Endopterygota</taxon>
        <taxon>Coleoptera</taxon>
        <taxon>Polyphaga</taxon>
        <taxon>Elateriformia</taxon>
        <taxon>Elateroidea</taxon>
        <taxon>Lampyridae</taxon>
        <taxon>Lampyrinae</taxon>
        <taxon>Photinus</taxon>
    </lineage>
</organism>
<dbReference type="AlphaFoldDB" id="A0A1Y1NDV6"/>
<reference evidence="1" key="1">
    <citation type="journal article" date="2016" name="Sci. Rep.">
        <title>Molecular characterization of firefly nuptial gifts: a multi-omics approach sheds light on postcopulatory sexual selection.</title>
        <authorList>
            <person name="Al-Wathiqui N."/>
            <person name="Fallon T.R."/>
            <person name="South A."/>
            <person name="Weng J.K."/>
            <person name="Lewis S.M."/>
        </authorList>
    </citation>
    <scope>NUCLEOTIDE SEQUENCE</scope>
</reference>
<protein>
    <submittedName>
        <fullName evidence="1">Uncharacterized protein</fullName>
    </submittedName>
</protein>
<evidence type="ECO:0000313" key="1">
    <source>
        <dbReference type="EMBL" id="JAV95909.1"/>
    </source>
</evidence>